<dbReference type="HOGENOM" id="CLU_046528_1_0_6"/>
<evidence type="ECO:0000256" key="5">
    <source>
        <dbReference type="ARBA" id="ARBA00022516"/>
    </source>
</evidence>
<evidence type="ECO:0000256" key="9">
    <source>
        <dbReference type="ARBA" id="ARBA00022833"/>
    </source>
</evidence>
<dbReference type="PANTHER" id="PTHR33694:SF1">
    <property type="entry name" value="UDP-3-O-ACYL-N-ACETYLGLUCOSAMINE DEACETYLASE 1, MITOCHONDRIAL-RELATED"/>
    <property type="match status" value="1"/>
</dbReference>
<comment type="catalytic activity">
    <reaction evidence="11 12">
        <text>a UDP-3-O-[(3R)-3-hydroxyacyl]-N-acetyl-alpha-D-glucosamine + H2O = a UDP-3-O-[(3R)-3-hydroxyacyl]-alpha-D-glucosamine + acetate</text>
        <dbReference type="Rhea" id="RHEA:67816"/>
        <dbReference type="ChEBI" id="CHEBI:15377"/>
        <dbReference type="ChEBI" id="CHEBI:30089"/>
        <dbReference type="ChEBI" id="CHEBI:137740"/>
        <dbReference type="ChEBI" id="CHEBI:173225"/>
        <dbReference type="EC" id="3.5.1.108"/>
    </reaction>
</comment>
<evidence type="ECO:0000256" key="7">
    <source>
        <dbReference type="ARBA" id="ARBA00022723"/>
    </source>
</evidence>
<evidence type="ECO:0000256" key="4">
    <source>
        <dbReference type="ARBA" id="ARBA00012745"/>
    </source>
</evidence>
<gene>
    <name evidence="12" type="primary">lpxC</name>
    <name evidence="13" type="ORF">F945_00192</name>
</gene>
<comment type="caution">
    <text evidence="13">The sequence shown here is derived from an EMBL/GenBank/DDBJ whole genome shotgun (WGS) entry which is preliminary data.</text>
</comment>
<feature type="binding site" evidence="12">
    <location>
        <position position="108"/>
    </location>
    <ligand>
        <name>Zn(2+)</name>
        <dbReference type="ChEBI" id="CHEBI:29105"/>
    </ligand>
</feature>
<dbReference type="UniPathway" id="UPA00359">
    <property type="reaction ID" value="UER00478"/>
</dbReference>
<keyword evidence="10 12" id="KW-0443">Lipid metabolism</keyword>
<evidence type="ECO:0000256" key="1">
    <source>
        <dbReference type="ARBA" id="ARBA00001947"/>
    </source>
</evidence>
<evidence type="ECO:0000256" key="11">
    <source>
        <dbReference type="ARBA" id="ARBA00024535"/>
    </source>
</evidence>
<dbReference type="STRING" id="632955.GCA_000829675_00113"/>
<dbReference type="GO" id="GO:0103117">
    <property type="term" value="F:UDP-3-O-acyl-N-acetylglucosamine deacetylase activity"/>
    <property type="evidence" value="ECO:0007669"/>
    <property type="project" value="UniProtKB-UniRule"/>
</dbReference>
<comment type="similarity">
    <text evidence="12">Belongs to the LpxC family.</text>
</comment>
<evidence type="ECO:0000256" key="8">
    <source>
        <dbReference type="ARBA" id="ARBA00022801"/>
    </source>
</evidence>
<evidence type="ECO:0000313" key="14">
    <source>
        <dbReference type="Proteomes" id="UP000014568"/>
    </source>
</evidence>
<comment type="function">
    <text evidence="2 12">Catalyzes the hydrolysis of UDP-3-O-myristoyl-N-acetylglucosamine to form UDP-3-O-myristoylglucosamine and acetate, the committed step in lipid A biosynthesis.</text>
</comment>
<protein>
    <recommendedName>
        <fullName evidence="4 12">UDP-3-O-acyl-N-acetylglucosamine deacetylase</fullName>
        <shortName evidence="12">UDP-3-O-acyl-GlcNAc deacetylase</shortName>
        <ecNumber evidence="4 12">3.5.1.108</ecNumber>
    </recommendedName>
    <alternativeName>
        <fullName evidence="12">UDP-3-O-[R-3-hydroxymyristoyl]-N-acetylglucosamine deacetylase</fullName>
    </alternativeName>
</protein>
<dbReference type="eggNOG" id="COG0774">
    <property type="taxonomic scope" value="Bacteria"/>
</dbReference>
<evidence type="ECO:0000313" key="13">
    <source>
        <dbReference type="EMBL" id="EPF81558.1"/>
    </source>
</evidence>
<dbReference type="PANTHER" id="PTHR33694">
    <property type="entry name" value="UDP-3-O-ACYL-N-ACETYLGLUCOSAMINE DEACETYLASE 1, MITOCHONDRIAL-RELATED"/>
    <property type="match status" value="1"/>
</dbReference>
<dbReference type="Gene3D" id="3.30.230.20">
    <property type="entry name" value="lpxc deacetylase, domain 1"/>
    <property type="match status" value="1"/>
</dbReference>
<dbReference type="InterPro" id="IPR004463">
    <property type="entry name" value="UDP-acyl_GlcNac_deAcase"/>
</dbReference>
<keyword evidence="8 12" id="KW-0378">Hydrolase</keyword>
<accession>S3NSY4</accession>
<dbReference type="NCBIfam" id="TIGR00325">
    <property type="entry name" value="lpxC"/>
    <property type="match status" value="1"/>
</dbReference>
<dbReference type="AlphaFoldDB" id="S3NSY4"/>
<evidence type="ECO:0000256" key="2">
    <source>
        <dbReference type="ARBA" id="ARBA00002923"/>
    </source>
</evidence>
<dbReference type="GO" id="GO:0046872">
    <property type="term" value="F:metal ion binding"/>
    <property type="evidence" value="ECO:0007669"/>
    <property type="project" value="UniProtKB-KW"/>
</dbReference>
<dbReference type="HAMAP" id="MF_00388">
    <property type="entry name" value="LpxC"/>
    <property type="match status" value="1"/>
</dbReference>
<evidence type="ECO:0000256" key="3">
    <source>
        <dbReference type="ARBA" id="ARBA00005002"/>
    </source>
</evidence>
<dbReference type="EC" id="3.5.1.108" evidence="4 12"/>
<reference evidence="13 14" key="1">
    <citation type="submission" date="2013-06" db="EMBL/GenBank/DDBJ databases">
        <title>The Genome Sequence of Acinetobacter rudis CIP 110305.</title>
        <authorList>
            <consortium name="The Broad Institute Genome Sequencing Platform"/>
            <consortium name="The Broad Institute Genome Sequencing Center for Infectious Disease"/>
            <person name="Cerqueira G."/>
            <person name="Feldgarden M."/>
            <person name="Courvalin P."/>
            <person name="Perichon B."/>
            <person name="Grillot-Courvalin C."/>
            <person name="Clermont D."/>
            <person name="Rocha E."/>
            <person name="Yoon E.-J."/>
            <person name="Nemec A."/>
            <person name="Young S.K."/>
            <person name="Zeng Q."/>
            <person name="Gargeya S."/>
            <person name="Fitzgerald M."/>
            <person name="Abouelleil A."/>
            <person name="Alvarado L."/>
            <person name="Berlin A.M."/>
            <person name="Chapman S.B."/>
            <person name="Dewar J."/>
            <person name="Goldberg J."/>
            <person name="Griggs A."/>
            <person name="Gujja S."/>
            <person name="Hansen M."/>
            <person name="Howarth C."/>
            <person name="Imamovic A."/>
            <person name="Larimer J."/>
            <person name="McCowan C."/>
            <person name="Murphy C."/>
            <person name="Pearson M."/>
            <person name="Priest M."/>
            <person name="Roberts A."/>
            <person name="Saif S."/>
            <person name="Shea T."/>
            <person name="Sykes S."/>
            <person name="Wortman J."/>
            <person name="Nusbaum C."/>
            <person name="Birren B."/>
        </authorList>
    </citation>
    <scope>NUCLEOTIDE SEQUENCE [LARGE SCALE GENOMIC DNA]</scope>
    <source>
        <strain evidence="13 14">CIP 110305</strain>
    </source>
</reference>
<feature type="binding site" evidence="12">
    <location>
        <position position="271"/>
    </location>
    <ligand>
        <name>Zn(2+)</name>
        <dbReference type="ChEBI" id="CHEBI:29105"/>
    </ligand>
</feature>
<evidence type="ECO:0000256" key="10">
    <source>
        <dbReference type="ARBA" id="ARBA00023098"/>
    </source>
</evidence>
<dbReference type="SUPFAM" id="SSF54211">
    <property type="entry name" value="Ribosomal protein S5 domain 2-like"/>
    <property type="match status" value="2"/>
</dbReference>
<sequence length="330" mass="36467">MAVRITAIFVFYQWLNMLTYSGFEDEDHKSMLKQRTLKRAVKASGIGLHSGQKVIINFLPHVVDGGIVFRRIDLDPPVEIPADALLVQEAFMCSNLVIGDFKVGTIEHVTSAIAGLGIDNIIVEVSASEVPIMDGSAGPFIYLLSKGGLVEQDAPKKFIRILKPVTALIDDKRAIFSPHEGFQINFTIDFDHPAFAKEYQSATIDFSTETFVYEVSGARTFGFMKDLDYLKSHNLALGASLDNAIGVDDTGVVNEEGLRFADEFVRHKILDAVGDLYLLGHQIIAKFDGYKSGHALNNQLLRNVQSDPSSYEIVTFDDSKSCPIQYVKVV</sequence>
<comment type="pathway">
    <text evidence="3 12">Glycolipid biosynthesis; lipid IV(A) biosynthesis; lipid IV(A) from (3R)-3-hydroxytetradecanoyl-[acyl-carrier-protein] and UDP-N-acetyl-alpha-D-glucosamine: step 2/6.</text>
</comment>
<keyword evidence="5 12" id="KW-0444">Lipid biosynthesis</keyword>
<dbReference type="GO" id="GO:0016020">
    <property type="term" value="C:membrane"/>
    <property type="evidence" value="ECO:0007669"/>
    <property type="project" value="GOC"/>
</dbReference>
<dbReference type="Pfam" id="PF03331">
    <property type="entry name" value="LpxC"/>
    <property type="match status" value="1"/>
</dbReference>
<keyword evidence="9 12" id="KW-0862">Zinc</keyword>
<dbReference type="Proteomes" id="UP000014568">
    <property type="component" value="Unassembled WGS sequence"/>
</dbReference>
<feature type="active site" description="Proton donor" evidence="12">
    <location>
        <position position="294"/>
    </location>
</feature>
<dbReference type="InterPro" id="IPR020568">
    <property type="entry name" value="Ribosomal_Su5_D2-typ_SF"/>
</dbReference>
<keyword evidence="14" id="KW-1185">Reference proteome</keyword>
<dbReference type="InterPro" id="IPR011334">
    <property type="entry name" value="UDP-acyl_GlcNac_deAcase_C"/>
</dbReference>
<dbReference type="EMBL" id="ATGI01000002">
    <property type="protein sequence ID" value="EPF81558.1"/>
    <property type="molecule type" value="Genomic_DNA"/>
</dbReference>
<feature type="binding site" evidence="12">
    <location>
        <position position="267"/>
    </location>
    <ligand>
        <name>Zn(2+)</name>
        <dbReference type="ChEBI" id="CHEBI:29105"/>
    </ligand>
</feature>
<organism evidence="13 14">
    <name type="scientific">Acinetobacter rudis CIP 110305</name>
    <dbReference type="NCBI Taxonomy" id="421052"/>
    <lineage>
        <taxon>Bacteria</taxon>
        <taxon>Pseudomonadati</taxon>
        <taxon>Pseudomonadota</taxon>
        <taxon>Gammaproteobacteria</taxon>
        <taxon>Moraxellales</taxon>
        <taxon>Moraxellaceae</taxon>
        <taxon>Acinetobacter</taxon>
    </lineage>
</organism>
<evidence type="ECO:0000256" key="12">
    <source>
        <dbReference type="HAMAP-Rule" id="MF_00388"/>
    </source>
</evidence>
<evidence type="ECO:0000256" key="6">
    <source>
        <dbReference type="ARBA" id="ARBA00022556"/>
    </source>
</evidence>
<comment type="cofactor">
    <cofactor evidence="1 12">
        <name>Zn(2+)</name>
        <dbReference type="ChEBI" id="CHEBI:29105"/>
    </cofactor>
</comment>
<dbReference type="Gene3D" id="3.30.1700.10">
    <property type="entry name" value="lpxc deacetylase, domain 2"/>
    <property type="match status" value="1"/>
</dbReference>
<proteinExistence type="inferred from homology"/>
<keyword evidence="6 12" id="KW-0441">Lipid A biosynthesis</keyword>
<dbReference type="PATRIC" id="fig|421052.3.peg.193"/>
<keyword evidence="7 12" id="KW-0479">Metal-binding</keyword>
<dbReference type="GO" id="GO:0009245">
    <property type="term" value="P:lipid A biosynthetic process"/>
    <property type="evidence" value="ECO:0007669"/>
    <property type="project" value="UniProtKB-UniRule"/>
</dbReference>
<dbReference type="InterPro" id="IPR015870">
    <property type="entry name" value="UDP-acyl_N-AcGlcN_deAcase_N"/>
</dbReference>
<name>S3NSY4_9GAMM</name>